<organism evidence="2 3">
    <name type="scientific">Zeimonas arvi</name>
    <dbReference type="NCBI Taxonomy" id="2498847"/>
    <lineage>
        <taxon>Bacteria</taxon>
        <taxon>Pseudomonadati</taxon>
        <taxon>Pseudomonadota</taxon>
        <taxon>Betaproteobacteria</taxon>
        <taxon>Burkholderiales</taxon>
        <taxon>Burkholderiaceae</taxon>
        <taxon>Zeimonas</taxon>
    </lineage>
</organism>
<dbReference type="Proteomes" id="UP000321548">
    <property type="component" value="Unassembled WGS sequence"/>
</dbReference>
<evidence type="ECO:0000313" key="2">
    <source>
        <dbReference type="EMBL" id="TXL62415.1"/>
    </source>
</evidence>
<dbReference type="InterPro" id="IPR011856">
    <property type="entry name" value="tRNA_endonuc-like_dom_sf"/>
</dbReference>
<reference evidence="2 3" key="1">
    <citation type="submission" date="2019-06" db="EMBL/GenBank/DDBJ databases">
        <title>Quisquiliibacterium sp. nov., isolated from a maize field.</title>
        <authorList>
            <person name="Lin S.-Y."/>
            <person name="Tsai C.-F."/>
            <person name="Young C.-C."/>
        </authorList>
    </citation>
    <scope>NUCLEOTIDE SEQUENCE [LARGE SCALE GENOMIC DNA]</scope>
    <source>
        <strain evidence="2 3">CC-CFT501</strain>
    </source>
</reference>
<dbReference type="OrthoDB" id="2851282at2"/>
<dbReference type="GO" id="GO:0003676">
    <property type="term" value="F:nucleic acid binding"/>
    <property type="evidence" value="ECO:0007669"/>
    <property type="project" value="InterPro"/>
</dbReference>
<evidence type="ECO:0000259" key="1">
    <source>
        <dbReference type="Pfam" id="PF11645"/>
    </source>
</evidence>
<evidence type="ECO:0000313" key="3">
    <source>
        <dbReference type="Proteomes" id="UP000321548"/>
    </source>
</evidence>
<dbReference type="AlphaFoldDB" id="A0A5C8NN86"/>
<dbReference type="RefSeq" id="WP_147705855.1">
    <property type="nucleotide sequence ID" value="NZ_VDUY01000010.1"/>
</dbReference>
<protein>
    <recommendedName>
        <fullName evidence="1">PD(D/E)XK endonuclease domain-containing protein</fullName>
    </recommendedName>
</protein>
<dbReference type="Gene3D" id="3.40.1350.10">
    <property type="match status" value="1"/>
</dbReference>
<proteinExistence type="predicted"/>
<accession>A0A5C8NN86</accession>
<dbReference type="Pfam" id="PF11645">
    <property type="entry name" value="PDDEXK_5"/>
    <property type="match status" value="1"/>
</dbReference>
<name>A0A5C8NN86_9BURK</name>
<gene>
    <name evidence="2" type="ORF">FHP08_17780</name>
</gene>
<sequence>MTPLFNSKSVGELSTARILAQLLECGYGVSLPFGDNLRYDLIADDGQRLVRIQCRTGRLDDKGSIAFPASSSANHRGLGRRHYRDQVDAFGVFCPDTGKVYFVPIESVSSCNREVRLRVIPARNGQVSGTRDAAAFILERDSTDSRKSGYNRCLFPDSSVGRATDC</sequence>
<dbReference type="EMBL" id="VDUY01000010">
    <property type="protein sequence ID" value="TXL62415.1"/>
    <property type="molecule type" value="Genomic_DNA"/>
</dbReference>
<comment type="caution">
    <text evidence="2">The sequence shown here is derived from an EMBL/GenBank/DDBJ whole genome shotgun (WGS) entry which is preliminary data.</text>
</comment>
<feature type="domain" description="PD(D/E)XK endonuclease" evidence="1">
    <location>
        <begin position="6"/>
        <end position="136"/>
    </location>
</feature>
<dbReference type="InterPro" id="IPR021671">
    <property type="entry name" value="PD(D/E)XK_Endonuc"/>
</dbReference>
<keyword evidence="3" id="KW-1185">Reference proteome</keyword>